<dbReference type="Pfam" id="PF00484">
    <property type="entry name" value="Pro_CA"/>
    <property type="match status" value="1"/>
</dbReference>
<evidence type="ECO:0000313" key="11">
    <source>
        <dbReference type="Proteomes" id="UP001153365"/>
    </source>
</evidence>
<accession>A0AAV0BQH9</accession>
<feature type="signal peptide" evidence="9">
    <location>
        <begin position="1"/>
        <end position="21"/>
    </location>
</feature>
<organism evidence="10 11">
    <name type="scientific">Phakopsora pachyrhizi</name>
    <name type="common">Asian soybean rust disease fungus</name>
    <dbReference type="NCBI Taxonomy" id="170000"/>
    <lineage>
        <taxon>Eukaryota</taxon>
        <taxon>Fungi</taxon>
        <taxon>Dikarya</taxon>
        <taxon>Basidiomycota</taxon>
        <taxon>Pucciniomycotina</taxon>
        <taxon>Pucciniomycetes</taxon>
        <taxon>Pucciniales</taxon>
        <taxon>Phakopsoraceae</taxon>
        <taxon>Phakopsora</taxon>
    </lineage>
</organism>
<evidence type="ECO:0000256" key="3">
    <source>
        <dbReference type="ARBA" id="ARBA00022723"/>
    </source>
</evidence>
<dbReference type="GO" id="GO:0034599">
    <property type="term" value="P:cellular response to oxidative stress"/>
    <property type="evidence" value="ECO:0007669"/>
    <property type="project" value="TreeGrafter"/>
</dbReference>
<evidence type="ECO:0000256" key="1">
    <source>
        <dbReference type="ARBA" id="ARBA00006217"/>
    </source>
</evidence>
<evidence type="ECO:0000256" key="5">
    <source>
        <dbReference type="ARBA" id="ARBA00023239"/>
    </source>
</evidence>
<feature type="binding site" evidence="7">
    <location>
        <position position="94"/>
    </location>
    <ligand>
        <name>Zn(2+)</name>
        <dbReference type="ChEBI" id="CHEBI:29105"/>
    </ligand>
</feature>
<feature type="binding site" evidence="7">
    <location>
        <position position="150"/>
    </location>
    <ligand>
        <name>Zn(2+)</name>
        <dbReference type="ChEBI" id="CHEBI:29105"/>
    </ligand>
</feature>
<comment type="cofactor">
    <cofactor evidence="7">
        <name>Zn(2+)</name>
        <dbReference type="ChEBI" id="CHEBI:29105"/>
    </cofactor>
    <text evidence="7">Binds 1 zinc ion per subunit.</text>
</comment>
<comment type="caution">
    <text evidence="10">The sequence shown here is derived from an EMBL/GenBank/DDBJ whole genome shotgun (WGS) entry which is preliminary data.</text>
</comment>
<dbReference type="InterPro" id="IPR036874">
    <property type="entry name" value="Carbonic_anhydrase_sf"/>
</dbReference>
<dbReference type="EC" id="4.2.1.1" evidence="2 8"/>
<dbReference type="InterPro" id="IPR001765">
    <property type="entry name" value="Carbonic_anhydrase"/>
</dbReference>
<keyword evidence="4 7" id="KW-0862">Zinc</keyword>
<name>A0AAV0BQH9_PHAPC</name>
<dbReference type="GO" id="GO:0008270">
    <property type="term" value="F:zinc ion binding"/>
    <property type="evidence" value="ECO:0007669"/>
    <property type="project" value="UniProtKB-UniRule"/>
</dbReference>
<dbReference type="Gene3D" id="3.40.1050.10">
    <property type="entry name" value="Carbonic anhydrase"/>
    <property type="match status" value="1"/>
</dbReference>
<keyword evidence="11" id="KW-1185">Reference proteome</keyword>
<keyword evidence="5 8" id="KW-0456">Lyase</keyword>
<evidence type="ECO:0000256" key="8">
    <source>
        <dbReference type="RuleBase" id="RU003956"/>
    </source>
</evidence>
<dbReference type="PANTHER" id="PTHR11002">
    <property type="entry name" value="CARBONIC ANHYDRASE"/>
    <property type="match status" value="1"/>
</dbReference>
<dbReference type="SMART" id="SM00947">
    <property type="entry name" value="Pro_CA"/>
    <property type="match status" value="1"/>
</dbReference>
<comment type="catalytic activity">
    <reaction evidence="6 8">
        <text>hydrogencarbonate + H(+) = CO2 + H2O</text>
        <dbReference type="Rhea" id="RHEA:10748"/>
        <dbReference type="ChEBI" id="CHEBI:15377"/>
        <dbReference type="ChEBI" id="CHEBI:15378"/>
        <dbReference type="ChEBI" id="CHEBI:16526"/>
        <dbReference type="ChEBI" id="CHEBI:17544"/>
        <dbReference type="EC" id="4.2.1.1"/>
    </reaction>
</comment>
<dbReference type="GO" id="GO:0071244">
    <property type="term" value="P:cellular response to carbon dioxide"/>
    <property type="evidence" value="ECO:0007669"/>
    <property type="project" value="TreeGrafter"/>
</dbReference>
<reference evidence="10" key="1">
    <citation type="submission" date="2022-06" db="EMBL/GenBank/DDBJ databases">
        <authorList>
            <consortium name="SYNGENTA / RWTH Aachen University"/>
        </authorList>
    </citation>
    <scope>NUCLEOTIDE SEQUENCE</scope>
</reference>
<feature type="binding site" evidence="7">
    <location>
        <position position="96"/>
    </location>
    <ligand>
        <name>Zn(2+)</name>
        <dbReference type="ChEBI" id="CHEBI:29105"/>
    </ligand>
</feature>
<evidence type="ECO:0000256" key="9">
    <source>
        <dbReference type="SAM" id="SignalP"/>
    </source>
</evidence>
<protein>
    <recommendedName>
        <fullName evidence="2 8">Carbonic anhydrase</fullName>
        <ecNumber evidence="2 8">4.2.1.1</ecNumber>
    </recommendedName>
    <alternativeName>
        <fullName evidence="8">Carbonate dehydratase</fullName>
    </alternativeName>
</protein>
<evidence type="ECO:0000256" key="2">
    <source>
        <dbReference type="ARBA" id="ARBA00012925"/>
    </source>
</evidence>
<comment type="similarity">
    <text evidence="1 8">Belongs to the beta-class carbonic anhydrase family.</text>
</comment>
<proteinExistence type="inferred from homology"/>
<sequence length="326" mass="36260">MLNLFCYFVFLNHFFFHAAKPLPYFEKIYQSSDEGEEPIFRNLQTGKAPNTRAHKLTRIDEFLNRNEVFAARTNPSIFKANSVSQFPSAYVIGCSDSRVPISRILGAGIGEVFETRNIANQYEADSPASVSALGYAVKTLKVPHVVVIGHEGCGGCTYSLEEAMLEVEGSPKLADNTQSSKAIYQYTSPLKDLARSSLLLNNITSPNAPSLKKTWQFIGGTRKPNEFLVSSLVELNVIKQVEKIAKTQIVQSTWQEGKKLTVHGWIYNIKDGHLHPVITRSGRVVLGETSGDAATSGRVQAQLNCRNFFYFYKKCDTVDISRPAHS</sequence>
<dbReference type="PANTHER" id="PTHR11002:SF76">
    <property type="entry name" value="CARBONIC ANHYDRASE"/>
    <property type="match status" value="1"/>
</dbReference>
<evidence type="ECO:0000256" key="6">
    <source>
        <dbReference type="ARBA" id="ARBA00048348"/>
    </source>
</evidence>
<dbReference type="AlphaFoldDB" id="A0AAV0BQH9"/>
<keyword evidence="3 7" id="KW-0479">Metal-binding</keyword>
<feature type="chain" id="PRO_5043942283" description="Carbonic anhydrase" evidence="9">
    <location>
        <begin position="22"/>
        <end position="326"/>
    </location>
</feature>
<dbReference type="SUPFAM" id="SSF53056">
    <property type="entry name" value="beta-carbonic anhydrase, cab"/>
    <property type="match status" value="1"/>
</dbReference>
<evidence type="ECO:0000313" key="10">
    <source>
        <dbReference type="EMBL" id="CAH7688924.1"/>
    </source>
</evidence>
<gene>
    <name evidence="10" type="ORF">PPACK8108_LOCUS23966</name>
</gene>
<evidence type="ECO:0000256" key="4">
    <source>
        <dbReference type="ARBA" id="ARBA00022833"/>
    </source>
</evidence>
<comment type="function">
    <text evidence="8">Reversible hydration of carbon dioxide.</text>
</comment>
<feature type="binding site" evidence="7">
    <location>
        <position position="153"/>
    </location>
    <ligand>
        <name>Zn(2+)</name>
        <dbReference type="ChEBI" id="CHEBI:29105"/>
    </ligand>
</feature>
<dbReference type="EMBL" id="CALTRL010006031">
    <property type="protein sequence ID" value="CAH7688924.1"/>
    <property type="molecule type" value="Genomic_DNA"/>
</dbReference>
<evidence type="ECO:0000256" key="7">
    <source>
        <dbReference type="PIRSR" id="PIRSR601765-1"/>
    </source>
</evidence>
<dbReference type="GO" id="GO:0004089">
    <property type="term" value="F:carbonate dehydratase activity"/>
    <property type="evidence" value="ECO:0007669"/>
    <property type="project" value="UniProtKB-UniRule"/>
</dbReference>
<keyword evidence="9" id="KW-0732">Signal</keyword>
<dbReference type="Proteomes" id="UP001153365">
    <property type="component" value="Unassembled WGS sequence"/>
</dbReference>